<keyword evidence="3" id="KW-1185">Reference proteome</keyword>
<organism evidence="2 3">
    <name type="scientific">Dictyobacter formicarum</name>
    <dbReference type="NCBI Taxonomy" id="2778368"/>
    <lineage>
        <taxon>Bacteria</taxon>
        <taxon>Bacillati</taxon>
        <taxon>Chloroflexota</taxon>
        <taxon>Ktedonobacteria</taxon>
        <taxon>Ktedonobacterales</taxon>
        <taxon>Dictyobacteraceae</taxon>
        <taxon>Dictyobacter</taxon>
    </lineage>
</organism>
<name>A0ABQ3VII1_9CHLR</name>
<comment type="caution">
    <text evidence="2">The sequence shown here is derived from an EMBL/GenBank/DDBJ whole genome shotgun (WGS) entry which is preliminary data.</text>
</comment>
<evidence type="ECO:0000313" key="2">
    <source>
        <dbReference type="EMBL" id="GHO85504.1"/>
    </source>
</evidence>
<evidence type="ECO:0000313" key="3">
    <source>
        <dbReference type="Proteomes" id="UP000635565"/>
    </source>
</evidence>
<dbReference type="InterPro" id="IPR029052">
    <property type="entry name" value="Metallo-depent_PP-like"/>
</dbReference>
<accession>A0ABQ3VII1</accession>
<dbReference type="PANTHER" id="PTHR30337">
    <property type="entry name" value="COMPONENT OF ATP-DEPENDENT DSDNA EXONUCLEASE"/>
    <property type="match status" value="1"/>
</dbReference>
<protein>
    <submittedName>
        <fullName evidence="2">Nuclease</fullName>
    </submittedName>
</protein>
<gene>
    <name evidence="2" type="ORF">KSZ_35100</name>
</gene>
<sequence>MGDDILKQDLKPDAIPENQQREGVITVVLTADNHLGYTGFGQHPRKREERQQRLRHAFQQATDFAIVQGVDLFVQAGDLFDTTTPDERDRSFVAERLAQLKQAGVQTFALGGVHDTPTAAQSLLGDTTPAPQMSYARLGALQYLSPTQKSPSSQLEPVIVDVRGTTVGICGLGVLAGQVGDPMANLQVDLEIERANIPLLVLHAPIEGLTVGSSLLDTRAVVAQQSIREQTVFSYILEGYHHNHSRLQIGQTDVIVAGATQYIDFSTPDQAPGFVFLGLAADGVRWCNHISVDALSMHSLAISTEELWPADSTSSPTGIMLERLRPLCNDDAMILLRLNGELTRSAYHQLDLNQIRRYGEEHCFALAIDDSALSVLNEEVPVSVEAGERLSLREELSSLADEWISSAAADEQKALRFTKEELLLAIDEMKSR</sequence>
<feature type="domain" description="Calcineurin-like phosphoesterase" evidence="1">
    <location>
        <begin position="26"/>
        <end position="122"/>
    </location>
</feature>
<dbReference type="InterPro" id="IPR050535">
    <property type="entry name" value="DNA_Repair-Maintenance_Comp"/>
</dbReference>
<dbReference type="InterPro" id="IPR004843">
    <property type="entry name" value="Calcineurin-like_PHP"/>
</dbReference>
<dbReference type="RefSeq" id="WP_201363154.1">
    <property type="nucleotide sequence ID" value="NZ_BNJJ01000009.1"/>
</dbReference>
<dbReference type="Proteomes" id="UP000635565">
    <property type="component" value="Unassembled WGS sequence"/>
</dbReference>
<reference evidence="2 3" key="1">
    <citation type="journal article" date="2021" name="Int. J. Syst. Evol. Microbiol.">
        <title>Reticulibacter mediterranei gen. nov., sp. nov., within the new family Reticulibacteraceae fam. nov., and Ktedonospora formicarum gen. nov., sp. nov., Ktedonobacter robiniae sp. nov., Dictyobacter formicarum sp. nov. and Dictyobacter arantiisoli sp. nov., belonging to the class Ktedonobacteria.</title>
        <authorList>
            <person name="Yabe S."/>
            <person name="Zheng Y."/>
            <person name="Wang C.M."/>
            <person name="Sakai Y."/>
            <person name="Abe K."/>
            <person name="Yokota A."/>
            <person name="Donadio S."/>
            <person name="Cavaletti L."/>
            <person name="Monciardini P."/>
        </authorList>
    </citation>
    <scope>NUCLEOTIDE SEQUENCE [LARGE SCALE GENOMIC DNA]</scope>
    <source>
        <strain evidence="2 3">SOSP1-9</strain>
    </source>
</reference>
<dbReference type="Pfam" id="PF00149">
    <property type="entry name" value="Metallophos"/>
    <property type="match status" value="1"/>
</dbReference>
<dbReference type="EMBL" id="BNJJ01000009">
    <property type="protein sequence ID" value="GHO85504.1"/>
    <property type="molecule type" value="Genomic_DNA"/>
</dbReference>
<dbReference type="SUPFAM" id="SSF56300">
    <property type="entry name" value="Metallo-dependent phosphatases"/>
    <property type="match status" value="1"/>
</dbReference>
<proteinExistence type="predicted"/>
<dbReference type="PANTHER" id="PTHR30337:SF0">
    <property type="entry name" value="NUCLEASE SBCCD SUBUNIT D"/>
    <property type="match status" value="1"/>
</dbReference>
<evidence type="ECO:0000259" key="1">
    <source>
        <dbReference type="Pfam" id="PF00149"/>
    </source>
</evidence>
<dbReference type="Gene3D" id="3.60.21.10">
    <property type="match status" value="1"/>
</dbReference>